<dbReference type="OrthoDB" id="3264966at2"/>
<name>A0A4R8VBG7_9MICO</name>
<gene>
    <name evidence="1" type="ORF">E3N84_04920</name>
</gene>
<reference evidence="1 2" key="1">
    <citation type="submission" date="2019-03" db="EMBL/GenBank/DDBJ databases">
        <title>Genomics of glacier-inhabiting Cryobacterium strains.</title>
        <authorList>
            <person name="Liu Q."/>
            <person name="Xin Y.-H."/>
        </authorList>
    </citation>
    <scope>NUCLEOTIDE SEQUENCE [LARGE SCALE GENOMIC DNA]</scope>
    <source>
        <strain evidence="1 2">CGMCC 1.10440</strain>
    </source>
</reference>
<dbReference type="Pfam" id="PF18986">
    <property type="entry name" value="DUF5719"/>
    <property type="match status" value="1"/>
</dbReference>
<evidence type="ECO:0008006" key="3">
    <source>
        <dbReference type="Google" id="ProtNLM"/>
    </source>
</evidence>
<keyword evidence="2" id="KW-1185">Reference proteome</keyword>
<evidence type="ECO:0000313" key="1">
    <source>
        <dbReference type="EMBL" id="TFB79450.1"/>
    </source>
</evidence>
<protein>
    <recommendedName>
        <fullName evidence="3">Large extracellular alpha-helical protein</fullName>
    </recommendedName>
</protein>
<proteinExistence type="predicted"/>
<comment type="caution">
    <text evidence="1">The sequence shown here is derived from an EMBL/GenBank/DDBJ whole genome shotgun (WGS) entry which is preliminary data.</text>
</comment>
<dbReference type="RefSeq" id="WP_104095322.1">
    <property type="nucleotide sequence ID" value="NZ_JACHBP010000001.1"/>
</dbReference>
<dbReference type="Proteomes" id="UP000298488">
    <property type="component" value="Unassembled WGS sequence"/>
</dbReference>
<accession>A0A4R8VBG7</accession>
<dbReference type="InterPro" id="IPR043777">
    <property type="entry name" value="DUF5719"/>
</dbReference>
<organism evidence="1 2">
    <name type="scientific">Terrimesophilobacter mesophilus</name>
    <dbReference type="NCBI Taxonomy" id="433647"/>
    <lineage>
        <taxon>Bacteria</taxon>
        <taxon>Bacillati</taxon>
        <taxon>Actinomycetota</taxon>
        <taxon>Actinomycetes</taxon>
        <taxon>Micrococcales</taxon>
        <taxon>Microbacteriaceae</taxon>
        <taxon>Terrimesophilobacter</taxon>
    </lineage>
</organism>
<dbReference type="EMBL" id="SOFI01000003">
    <property type="protein sequence ID" value="TFB79450.1"/>
    <property type="molecule type" value="Genomic_DNA"/>
</dbReference>
<dbReference type="AlphaFoldDB" id="A0A4R8VBG7"/>
<evidence type="ECO:0000313" key="2">
    <source>
        <dbReference type="Proteomes" id="UP000298488"/>
    </source>
</evidence>
<sequence>MAERESKALSGRSIAIAGARGVVGLIGVGIAVASVAAASLLPLPTVGTGPGSVVVTPVAATQQRICAGPVLRLGSDTGQQATTANSIGRAEVTRAATVGTPSLENLDATQNEKNVPPQRLLLEPGETGEEPGILAGSQSQFVSADEFVGFAASECAAPSSDSWLVGGSTLTGRTTLLALTNPSKVSSTVNLTVYSEKGTVAASGTDGIIVPPGGQRVFSLAAFAPDIASPVVHVVSTGGQVTATLQQSILRTLTPGGVDVFGVGTRPSRLTVIPGVVTVGHQSVEAASSLGGYGDLVGTLRVLVPGTGSTDVTVSAIPEGASGAASSSTLTLEGGIVTDFPLGDFPDGTWTLTVASERPAVVGARSSTVTLAGDPEKSLASGAPPVVVSTDFAWFVGAPELDGRALVSIAPGPSPRLHLVNTGTESTSVAIDPLSGGGTTVTIDAGAAVAVPVAPATSYTLSGMTSVRASVSYLGDGRLAGFVVSPPGRASQPVTVFHQYG</sequence>